<dbReference type="EMBL" id="CSBK01002576">
    <property type="protein sequence ID" value="COZ97451.1"/>
    <property type="molecule type" value="Genomic_DNA"/>
</dbReference>
<name>A0A916LFU2_MYCTX</name>
<accession>A0A916LFU2</accession>
<evidence type="ECO:0000313" key="1">
    <source>
        <dbReference type="EMBL" id="COZ97451.1"/>
    </source>
</evidence>
<dbReference type="Proteomes" id="UP000039021">
    <property type="component" value="Unassembled WGS sequence"/>
</dbReference>
<sequence length="32" mass="3505">MVIWSCVDETASTNSLSLPLIVEIGSIRIPPY</sequence>
<gene>
    <name evidence="1" type="ORF">ERS007739_04288</name>
</gene>
<reference evidence="2" key="1">
    <citation type="submission" date="2015-03" db="EMBL/GenBank/DDBJ databases">
        <authorList>
            <consortium name="Pathogen Informatics"/>
        </authorList>
    </citation>
    <scope>NUCLEOTIDE SEQUENCE [LARGE SCALE GENOMIC DNA]</scope>
    <source>
        <strain evidence="2">N09902308</strain>
    </source>
</reference>
<comment type="caution">
    <text evidence="1">The sequence shown here is derived from an EMBL/GenBank/DDBJ whole genome shotgun (WGS) entry which is preliminary data.</text>
</comment>
<dbReference type="AlphaFoldDB" id="A0A916LFU2"/>
<protein>
    <submittedName>
        <fullName evidence="1">Uncharacterized protein</fullName>
    </submittedName>
</protein>
<proteinExistence type="predicted"/>
<evidence type="ECO:0000313" key="2">
    <source>
        <dbReference type="Proteomes" id="UP000039021"/>
    </source>
</evidence>
<organism evidence="1 2">
    <name type="scientific">Mycobacterium tuberculosis</name>
    <dbReference type="NCBI Taxonomy" id="1773"/>
    <lineage>
        <taxon>Bacteria</taxon>
        <taxon>Bacillati</taxon>
        <taxon>Actinomycetota</taxon>
        <taxon>Actinomycetes</taxon>
        <taxon>Mycobacteriales</taxon>
        <taxon>Mycobacteriaceae</taxon>
        <taxon>Mycobacterium</taxon>
        <taxon>Mycobacterium tuberculosis complex</taxon>
    </lineage>
</organism>